<comment type="caution">
    <text evidence="2">The sequence shown here is derived from an EMBL/GenBank/DDBJ whole genome shotgun (WGS) entry which is preliminary data.</text>
</comment>
<dbReference type="AlphaFoldDB" id="A0AAN8MRV5"/>
<feature type="region of interest" description="Disordered" evidence="1">
    <location>
        <begin position="843"/>
        <end position="874"/>
    </location>
</feature>
<organism evidence="2 3">
    <name type="scientific">Orbilia javanica</name>
    <dbReference type="NCBI Taxonomy" id="47235"/>
    <lineage>
        <taxon>Eukaryota</taxon>
        <taxon>Fungi</taxon>
        <taxon>Dikarya</taxon>
        <taxon>Ascomycota</taxon>
        <taxon>Pezizomycotina</taxon>
        <taxon>Orbiliomycetes</taxon>
        <taxon>Orbiliales</taxon>
        <taxon>Orbiliaceae</taxon>
        <taxon>Orbilia</taxon>
    </lineage>
</organism>
<proteinExistence type="predicted"/>
<dbReference type="EMBL" id="JAVHNR010000005">
    <property type="protein sequence ID" value="KAK6343066.1"/>
    <property type="molecule type" value="Genomic_DNA"/>
</dbReference>
<gene>
    <name evidence="2" type="ORF">TWF718_008442</name>
</gene>
<feature type="compositionally biased region" description="Acidic residues" evidence="1">
    <location>
        <begin position="598"/>
        <end position="626"/>
    </location>
</feature>
<dbReference type="InterPro" id="IPR027796">
    <property type="entry name" value="OTT_1508_deam-like"/>
</dbReference>
<name>A0AAN8MRV5_9PEZI</name>
<feature type="region of interest" description="Disordered" evidence="1">
    <location>
        <begin position="375"/>
        <end position="492"/>
    </location>
</feature>
<feature type="compositionally biased region" description="Low complexity" evidence="1">
    <location>
        <begin position="385"/>
        <end position="399"/>
    </location>
</feature>
<keyword evidence="3" id="KW-1185">Reference proteome</keyword>
<dbReference type="Pfam" id="PF14441">
    <property type="entry name" value="OTT_1508_deam"/>
    <property type="match status" value="1"/>
</dbReference>
<dbReference type="Proteomes" id="UP001313282">
    <property type="component" value="Unassembled WGS sequence"/>
</dbReference>
<evidence type="ECO:0000256" key="1">
    <source>
        <dbReference type="SAM" id="MobiDB-lite"/>
    </source>
</evidence>
<feature type="compositionally biased region" description="Polar residues" evidence="1">
    <location>
        <begin position="410"/>
        <end position="422"/>
    </location>
</feature>
<evidence type="ECO:0000313" key="2">
    <source>
        <dbReference type="EMBL" id="KAK6343066.1"/>
    </source>
</evidence>
<sequence>MNPIRTKEEEEEEREEAGYLTSCAILTSISTPFSKQAKESQLAEIRRNEGRGHGKPPANIRQLDRLLDRLAALLVARGGGDCVAVALGGLTKDKITLLVTTGYRLQEQQTVLDQVAKGSGRTDPWSLKASVNLRGENTRPKQAITAHAENIFDHLKRYQNERDKKLRSEIRDQFSVQQIIYSIDKIGSRYKALERELRKITKLDLGRFEFRGPERFVENTSYYVPNPEYDTARDEWLARDLHKSFLGLEGAKKTHTEYQRSFIQDLEALPSLPTEDLSKKQFMIWHKIILWFLKFLGKQIRSCVRAKKADGSQNEGSEAYKRLRAVAENLDRILRRVMIMVNSSCIFGLWAAIVQEILDGNGKLHTGVEGTVLRIHPPHPPVSIPPLAAGGSAPAAQGPTQENEDLPEKLQTQEQFGSSGAGTHTGHDQPPSKEQGGPNTNIEQGGTGISRDYKKGGFPKLATTIRGVFKKKDEESQSTDKGGTNTTGGTFRRVFGKPATWIQKRSQKRKGLGDVIGALPVDDRRQEGEMDSASGVGDQRTGVAVPPPNPDDGFGEQLLHVEGDPRGHCDYPSLESLKRAIPIPGKQGESSRSGLRDEEQENEGSDEENEEEEGEEEEEEEEEEGVGYDMDTADGRQIREASRNSLFRRVYALADFQILIRAVFDDEIIAAEVTNRGFDLKVIQPSGRSYDLLKVEQLEETLTRFFTSQHPQKTVLEVQNLVHDFIQNLETIIPEEPRRQQLLDHNNEDHHVYAAQHAELVLLQHLLEEGTWGSHGYIGVSKPLCLVCENVLSLHKPRIRTRRGHGHVYVSEIPKGLPRDNRKHVFSIIENLTNRVAVNAYDTEVKPKSGDSTFSHHRSNRRSESPSPPPFSAL</sequence>
<accession>A0AAN8MRV5</accession>
<feature type="compositionally biased region" description="Basic and acidic residues" evidence="1">
    <location>
        <begin position="559"/>
        <end position="569"/>
    </location>
</feature>
<evidence type="ECO:0000313" key="3">
    <source>
        <dbReference type="Proteomes" id="UP001313282"/>
    </source>
</evidence>
<feature type="region of interest" description="Disordered" evidence="1">
    <location>
        <begin position="506"/>
        <end position="634"/>
    </location>
</feature>
<protein>
    <submittedName>
        <fullName evidence="2">Uncharacterized protein</fullName>
    </submittedName>
</protein>
<reference evidence="2 3" key="1">
    <citation type="submission" date="2019-10" db="EMBL/GenBank/DDBJ databases">
        <authorList>
            <person name="Palmer J.M."/>
        </authorList>
    </citation>
    <scope>NUCLEOTIDE SEQUENCE [LARGE SCALE GENOMIC DNA]</scope>
    <source>
        <strain evidence="2 3">TWF718</strain>
    </source>
</reference>